<dbReference type="EC" id="2.1.1.64" evidence="4"/>
<dbReference type="SUPFAM" id="SSF53335">
    <property type="entry name" value="S-adenosyl-L-methionine-dependent methyltransferases"/>
    <property type="match status" value="1"/>
</dbReference>
<dbReference type="GO" id="GO:0061542">
    <property type="term" value="F:3-demethylubiquinol 3-O-methyltransferase activity"/>
    <property type="evidence" value="ECO:0007669"/>
    <property type="project" value="UniProtKB-EC"/>
</dbReference>
<evidence type="ECO:0000256" key="2">
    <source>
        <dbReference type="ARBA" id="ARBA00022679"/>
    </source>
</evidence>
<protein>
    <submittedName>
        <fullName evidence="4">Class I SAM-dependent methyltransferase</fullName>
        <ecNumber evidence="4">2.1.1.222</ecNumber>
        <ecNumber evidence="4">2.1.1.64</ecNumber>
    </submittedName>
</protein>
<organism evidence="4 5">
    <name type="scientific">Herminiimonas glaciei</name>
    <dbReference type="NCBI Taxonomy" id="523788"/>
    <lineage>
        <taxon>Bacteria</taxon>
        <taxon>Pseudomonadati</taxon>
        <taxon>Pseudomonadota</taxon>
        <taxon>Betaproteobacteria</taxon>
        <taxon>Burkholderiales</taxon>
        <taxon>Oxalobacteraceae</taxon>
        <taxon>Herminiimonas</taxon>
    </lineage>
</organism>
<dbReference type="EMBL" id="JBHTBU010000001">
    <property type="protein sequence ID" value="MFC7287305.1"/>
    <property type="molecule type" value="Genomic_DNA"/>
</dbReference>
<dbReference type="GO" id="GO:0032259">
    <property type="term" value="P:methylation"/>
    <property type="evidence" value="ECO:0007669"/>
    <property type="project" value="UniProtKB-KW"/>
</dbReference>
<reference evidence="5" key="1">
    <citation type="journal article" date="2019" name="Int. J. Syst. Evol. Microbiol.">
        <title>The Global Catalogue of Microorganisms (GCM) 10K type strain sequencing project: providing services to taxonomists for standard genome sequencing and annotation.</title>
        <authorList>
            <consortium name="The Broad Institute Genomics Platform"/>
            <consortium name="The Broad Institute Genome Sequencing Center for Infectious Disease"/>
            <person name="Wu L."/>
            <person name="Ma J."/>
        </authorList>
    </citation>
    <scope>NUCLEOTIDE SEQUENCE [LARGE SCALE GENOMIC DNA]</scope>
    <source>
        <strain evidence="5">KACC 12508</strain>
    </source>
</reference>
<dbReference type="Pfam" id="PF13649">
    <property type="entry name" value="Methyltransf_25"/>
    <property type="match status" value="1"/>
</dbReference>
<dbReference type="CDD" id="cd02440">
    <property type="entry name" value="AdoMet_MTases"/>
    <property type="match status" value="1"/>
</dbReference>
<dbReference type="PANTHER" id="PTHR43861:SF1">
    <property type="entry name" value="TRANS-ACONITATE 2-METHYLTRANSFERASE"/>
    <property type="match status" value="1"/>
</dbReference>
<dbReference type="PANTHER" id="PTHR43861">
    <property type="entry name" value="TRANS-ACONITATE 2-METHYLTRANSFERASE-RELATED"/>
    <property type="match status" value="1"/>
</dbReference>
<dbReference type="RefSeq" id="WP_382271871.1">
    <property type="nucleotide sequence ID" value="NZ_JBHTBU010000001.1"/>
</dbReference>
<evidence type="ECO:0000256" key="1">
    <source>
        <dbReference type="ARBA" id="ARBA00022603"/>
    </source>
</evidence>
<feature type="domain" description="Methyltransferase" evidence="3">
    <location>
        <begin position="67"/>
        <end position="156"/>
    </location>
</feature>
<evidence type="ECO:0000259" key="3">
    <source>
        <dbReference type="Pfam" id="PF13649"/>
    </source>
</evidence>
<keyword evidence="1 4" id="KW-0489">Methyltransferase</keyword>
<accession>A0ABW2I8G8</accession>
<dbReference type="GO" id="GO:0102208">
    <property type="term" value="F:2-polyprenyl-6-hydroxyphenol methylase activity"/>
    <property type="evidence" value="ECO:0007669"/>
    <property type="project" value="UniProtKB-EC"/>
</dbReference>
<evidence type="ECO:0000313" key="5">
    <source>
        <dbReference type="Proteomes" id="UP001596542"/>
    </source>
</evidence>
<gene>
    <name evidence="4" type="ORF">ACFQPC_04565</name>
</gene>
<name>A0ABW2I8G8_9BURK</name>
<proteinExistence type="predicted"/>
<dbReference type="Proteomes" id="UP001596542">
    <property type="component" value="Unassembled WGS sequence"/>
</dbReference>
<dbReference type="InterPro" id="IPR029063">
    <property type="entry name" value="SAM-dependent_MTases_sf"/>
</dbReference>
<dbReference type="InterPro" id="IPR041698">
    <property type="entry name" value="Methyltransf_25"/>
</dbReference>
<keyword evidence="2 4" id="KW-0808">Transferase</keyword>
<comment type="caution">
    <text evidence="4">The sequence shown here is derived from an EMBL/GenBank/DDBJ whole genome shotgun (WGS) entry which is preliminary data.</text>
</comment>
<dbReference type="Gene3D" id="3.40.50.150">
    <property type="entry name" value="Vaccinia Virus protein VP39"/>
    <property type="match status" value="1"/>
</dbReference>
<sequence length="221" mass="25070">MSTYPPWSSKISADKLSAQDLAHISDLTLDHYNQRAADFWAGTRTHDVSQNIQALLTHIQVAAPYTILDLGCGPGRDLKTFKEQGHHAVGLDGSAEFVRMARDYAQCEVWQQDFLQLDLPAEHFDGVYANASLFHVPSQELPRVLQQLYATLKPGGVLFSSNPRGQNEEGWNRGRYGAYYELESWRAFMTAVGFVELEHYYRPAGLPLEQQPWLATIWRKT</sequence>
<dbReference type="EC" id="2.1.1.222" evidence="4"/>
<keyword evidence="5" id="KW-1185">Reference proteome</keyword>
<evidence type="ECO:0000313" key="4">
    <source>
        <dbReference type="EMBL" id="MFC7287305.1"/>
    </source>
</evidence>